<protein>
    <recommendedName>
        <fullName evidence="2">DNA ligase (ATP)</fullName>
        <ecNumber evidence="2">6.5.1.1</ecNumber>
    </recommendedName>
    <alternativeName>
        <fullName evidence="19">NHEJ DNA polymerase</fullName>
    </alternativeName>
</protein>
<dbReference type="SUPFAM" id="SSF50249">
    <property type="entry name" value="Nucleic acid-binding proteins"/>
    <property type="match status" value="1"/>
</dbReference>
<dbReference type="NCBIfam" id="TIGR02776">
    <property type="entry name" value="NHEJ_ligase_prk"/>
    <property type="match status" value="1"/>
</dbReference>
<keyword evidence="14" id="KW-0238">DNA-binding</keyword>
<dbReference type="Proteomes" id="UP000254602">
    <property type="component" value="Unassembled WGS sequence"/>
</dbReference>
<evidence type="ECO:0000256" key="2">
    <source>
        <dbReference type="ARBA" id="ARBA00012727"/>
    </source>
</evidence>
<dbReference type="GO" id="GO:0003677">
    <property type="term" value="F:DNA binding"/>
    <property type="evidence" value="ECO:0007669"/>
    <property type="project" value="UniProtKB-KW"/>
</dbReference>
<evidence type="ECO:0000256" key="5">
    <source>
        <dbReference type="ARBA" id="ARBA00022695"/>
    </source>
</evidence>
<keyword evidence="15" id="KW-0233">DNA recombination</keyword>
<evidence type="ECO:0000313" key="23">
    <source>
        <dbReference type="EMBL" id="SUD69715.1"/>
    </source>
</evidence>
<dbReference type="InterPro" id="IPR033651">
    <property type="entry name" value="PaeLigD_Pol-like"/>
</dbReference>
<feature type="region of interest" description="Disordered" evidence="21">
    <location>
        <begin position="1"/>
        <end position="31"/>
    </location>
</feature>
<dbReference type="InterPro" id="IPR014145">
    <property type="entry name" value="LigD_pol_dom"/>
</dbReference>
<evidence type="ECO:0000256" key="16">
    <source>
        <dbReference type="ARBA" id="ARBA00023204"/>
    </source>
</evidence>
<dbReference type="GO" id="GO:0004527">
    <property type="term" value="F:exonuclease activity"/>
    <property type="evidence" value="ECO:0007669"/>
    <property type="project" value="UniProtKB-KW"/>
</dbReference>
<dbReference type="PANTHER" id="PTHR42705">
    <property type="entry name" value="BIFUNCTIONAL NON-HOMOLOGOUS END JOINING PROTEIN LIGD"/>
    <property type="match status" value="1"/>
</dbReference>
<dbReference type="GO" id="GO:0006281">
    <property type="term" value="P:DNA repair"/>
    <property type="evidence" value="ECO:0007669"/>
    <property type="project" value="UniProtKB-KW"/>
</dbReference>
<evidence type="ECO:0000256" key="1">
    <source>
        <dbReference type="ARBA" id="ARBA00001936"/>
    </source>
</evidence>
<evidence type="ECO:0000259" key="22">
    <source>
        <dbReference type="PROSITE" id="PS50160"/>
    </source>
</evidence>
<reference evidence="23 24" key="1">
    <citation type="submission" date="2018-06" db="EMBL/GenBank/DDBJ databases">
        <authorList>
            <consortium name="Pathogen Informatics"/>
            <person name="Doyle S."/>
        </authorList>
    </citation>
    <scope>NUCLEOTIDE SEQUENCE [LARGE SCALE GENOMIC DNA]</scope>
    <source>
        <strain evidence="23 24">NCTC7914</strain>
    </source>
</reference>
<keyword evidence="10" id="KW-0378">Hydrolase</keyword>
<dbReference type="EC" id="6.5.1.1" evidence="2"/>
<dbReference type="NCBIfam" id="NF004628">
    <property type="entry name" value="PRK05972.1"/>
    <property type="match status" value="1"/>
</dbReference>
<dbReference type="Gene3D" id="3.30.470.30">
    <property type="entry name" value="DNA ligase/mRNA capping enzyme"/>
    <property type="match status" value="1"/>
</dbReference>
<evidence type="ECO:0000256" key="20">
    <source>
        <dbReference type="ARBA" id="ARBA00034003"/>
    </source>
</evidence>
<dbReference type="CDD" id="cd07971">
    <property type="entry name" value="OBF_DNA_ligase_LigD"/>
    <property type="match status" value="1"/>
</dbReference>
<keyword evidence="9" id="KW-0227">DNA damage</keyword>
<dbReference type="GO" id="GO:0003887">
    <property type="term" value="F:DNA-directed DNA polymerase activity"/>
    <property type="evidence" value="ECO:0007669"/>
    <property type="project" value="UniProtKB-KW"/>
</dbReference>
<name>A0A379KQG2_PSEPU</name>
<keyword evidence="17" id="KW-0464">Manganese</keyword>
<dbReference type="Pfam" id="PF21686">
    <property type="entry name" value="LigD_Prim-Pol"/>
    <property type="match status" value="1"/>
</dbReference>
<keyword evidence="5" id="KW-0548">Nucleotidyltransferase</keyword>
<evidence type="ECO:0000256" key="9">
    <source>
        <dbReference type="ARBA" id="ARBA00022763"/>
    </source>
</evidence>
<dbReference type="CDD" id="cd07906">
    <property type="entry name" value="Adenylation_DNA_ligase_LigD_LigC"/>
    <property type="match status" value="1"/>
</dbReference>
<keyword evidence="6" id="KW-0540">Nuclease</keyword>
<keyword evidence="8" id="KW-0547">Nucleotide-binding</keyword>
<dbReference type="GO" id="GO:0006310">
    <property type="term" value="P:DNA recombination"/>
    <property type="evidence" value="ECO:0007669"/>
    <property type="project" value="UniProtKB-KW"/>
</dbReference>
<keyword evidence="18" id="KW-0511">Multifunctional enzyme</keyword>
<keyword evidence="13" id="KW-0239">DNA-directed DNA polymerase</keyword>
<evidence type="ECO:0000256" key="6">
    <source>
        <dbReference type="ARBA" id="ARBA00022722"/>
    </source>
</evidence>
<dbReference type="Gene3D" id="3.30.1490.70">
    <property type="match status" value="1"/>
</dbReference>
<evidence type="ECO:0000256" key="10">
    <source>
        <dbReference type="ARBA" id="ARBA00022801"/>
    </source>
</evidence>
<dbReference type="GO" id="GO:0003910">
    <property type="term" value="F:DNA ligase (ATP) activity"/>
    <property type="evidence" value="ECO:0007669"/>
    <property type="project" value="UniProtKB-EC"/>
</dbReference>
<dbReference type="InterPro" id="IPR012340">
    <property type="entry name" value="NA-bd_OB-fold"/>
</dbReference>
<dbReference type="SUPFAM" id="SSF56091">
    <property type="entry name" value="DNA ligase/mRNA capping enzyme, catalytic domain"/>
    <property type="match status" value="1"/>
</dbReference>
<evidence type="ECO:0000256" key="11">
    <source>
        <dbReference type="ARBA" id="ARBA00022839"/>
    </source>
</evidence>
<dbReference type="InterPro" id="IPR012310">
    <property type="entry name" value="DNA_ligase_ATP-dep_cent"/>
</dbReference>
<dbReference type="Pfam" id="PF13298">
    <property type="entry name" value="LigD_N"/>
    <property type="match status" value="1"/>
</dbReference>
<evidence type="ECO:0000256" key="12">
    <source>
        <dbReference type="ARBA" id="ARBA00022840"/>
    </source>
</evidence>
<keyword evidence="4" id="KW-0808">Transferase</keyword>
<comment type="catalytic activity">
    <reaction evidence="20">
        <text>ATP + (deoxyribonucleotide)n-3'-hydroxyl + 5'-phospho-(deoxyribonucleotide)m = (deoxyribonucleotide)n+m + AMP + diphosphate.</text>
        <dbReference type="EC" id="6.5.1.1"/>
    </reaction>
</comment>
<dbReference type="GO" id="GO:0005524">
    <property type="term" value="F:ATP binding"/>
    <property type="evidence" value="ECO:0007669"/>
    <property type="project" value="UniProtKB-KW"/>
</dbReference>
<evidence type="ECO:0000256" key="8">
    <source>
        <dbReference type="ARBA" id="ARBA00022741"/>
    </source>
</evidence>
<evidence type="ECO:0000256" key="7">
    <source>
        <dbReference type="ARBA" id="ARBA00022723"/>
    </source>
</evidence>
<dbReference type="EMBL" id="UGUY01000001">
    <property type="protein sequence ID" value="SUD69715.1"/>
    <property type="molecule type" value="Genomic_DNA"/>
</dbReference>
<dbReference type="InterPro" id="IPR014146">
    <property type="entry name" value="LigD_ligase_dom"/>
</dbReference>
<sequence>MMAKPLQEYERKRDFNATPEPSGKRGRAKRSHALQFCIQKHDASHLHYDFRLELNGTLKSWAIPKGPSLDPKVRRLAVHVEDHPLDYADFEGSIPQGHYGAGDVIVWDRGIWEPEGDANQAYAKGKLRFRLQGEKLSGVWNLFRTRMAGKKEQWMLVKSHDAQARSEADYSIVEAQPDSVISDRTLVPRSSASAKPVQPPKRKRAGAGKKATLPGQLQPQLATLVDSPPAGDWRYEVKFDGYRVLARIEGDDVRLFTRNGHDWSHKMPRQVAALRALGLDSAWLDGEMVVNGEDGVADFQALQNAFDTAHDERIVYYLFDLLFLGGQDLRERPLEDRRKALGELLEHDQSEVLEFSADFEQPVESLLDSACRLQLEGLIGKRAGSPYTGRRSADWIKLKCKQRQEFVIVGFTDPKGSRSGFGALLLALHDPDSGELRYAGKVGTGFSATTLDSIHARLKPLEIGKPALPRPPTGAEARGVHWLKPKLMAEVAYAQMTRDGVVRHSVFHGLRDDKPASAIDLERAMPANTMPKAKRAKATEGLGDLRLTHPERIIDASIGATKRQIAEYYAGVSQWILPQLKDRPVALVRAPEGLDGELFFQKNAGQLHIANVLSYDKAEAGQAAMVINRPDTLLGAVQMNMLELHTWNATDKDFDKPDRFVLDLDPDPALPWKAMLEATQLALTLLDELGLKVFLKTSGGKGMHLVVPLTRRAGWDEVKDFSHAVVNYLAKLFPDRLSAVSGPKNRVGRIFIDYLRNGKGATTACAYSLRAREGLPVSVPVWREELGQLKGANQWHIGNLHERLAEVDDPWADMGKTRQSITARMRKQMGMT</sequence>
<evidence type="ECO:0000256" key="3">
    <source>
        <dbReference type="ARBA" id="ARBA00022598"/>
    </source>
</evidence>
<dbReference type="AlphaFoldDB" id="A0A379KQG2"/>
<keyword evidence="12" id="KW-0067">ATP-binding</keyword>
<dbReference type="NCBIfam" id="TIGR02779">
    <property type="entry name" value="NHEJ_ligase_lig"/>
    <property type="match status" value="1"/>
</dbReference>
<evidence type="ECO:0000256" key="18">
    <source>
        <dbReference type="ARBA" id="ARBA00023268"/>
    </source>
</evidence>
<dbReference type="PANTHER" id="PTHR42705:SF2">
    <property type="entry name" value="BIFUNCTIONAL NON-HOMOLOGOUS END JOINING PROTEIN LIGD"/>
    <property type="match status" value="1"/>
</dbReference>
<feature type="domain" description="ATP-dependent DNA ligase family profile" evidence="22">
    <location>
        <begin position="307"/>
        <end position="413"/>
    </location>
</feature>
<keyword evidence="16" id="KW-0234">DNA repair</keyword>
<evidence type="ECO:0000313" key="24">
    <source>
        <dbReference type="Proteomes" id="UP000254602"/>
    </source>
</evidence>
<dbReference type="InterPro" id="IPR014144">
    <property type="entry name" value="LigD_PE_domain"/>
</dbReference>
<gene>
    <name evidence="23" type="primary">ligD</name>
    <name evidence="23" type="ORF">NCTC7914_03863</name>
</gene>
<dbReference type="GO" id="GO:0046872">
    <property type="term" value="F:metal ion binding"/>
    <property type="evidence" value="ECO:0007669"/>
    <property type="project" value="UniProtKB-KW"/>
</dbReference>
<feature type="region of interest" description="Disordered" evidence="21">
    <location>
        <begin position="183"/>
        <end position="213"/>
    </location>
</feature>
<organism evidence="23 24">
    <name type="scientific">Pseudomonas putida</name>
    <name type="common">Arthrobacter siderocapsulatus</name>
    <dbReference type="NCBI Taxonomy" id="303"/>
    <lineage>
        <taxon>Bacteria</taxon>
        <taxon>Pseudomonadati</taxon>
        <taxon>Pseudomonadota</taxon>
        <taxon>Gammaproteobacteria</taxon>
        <taxon>Pseudomonadales</taxon>
        <taxon>Pseudomonadaceae</taxon>
        <taxon>Pseudomonas</taxon>
    </lineage>
</organism>
<proteinExistence type="predicted"/>
<dbReference type="CDD" id="cd04862">
    <property type="entry name" value="PaeLigD_Pol_like"/>
    <property type="match status" value="1"/>
</dbReference>
<keyword evidence="11" id="KW-0269">Exonuclease</keyword>
<dbReference type="NCBIfam" id="TIGR02778">
    <property type="entry name" value="ligD_pol"/>
    <property type="match status" value="1"/>
</dbReference>
<dbReference type="Gene3D" id="2.40.50.140">
    <property type="entry name" value="Nucleic acid-binding proteins"/>
    <property type="match status" value="1"/>
</dbReference>
<evidence type="ECO:0000256" key="21">
    <source>
        <dbReference type="SAM" id="MobiDB-lite"/>
    </source>
</evidence>
<evidence type="ECO:0000256" key="13">
    <source>
        <dbReference type="ARBA" id="ARBA00022932"/>
    </source>
</evidence>
<dbReference type="NCBIfam" id="TIGR02777">
    <property type="entry name" value="LigD_PE_dom"/>
    <property type="match status" value="1"/>
</dbReference>
<dbReference type="Pfam" id="PF01068">
    <property type="entry name" value="DNA_ligase_A_M"/>
    <property type="match status" value="1"/>
</dbReference>
<evidence type="ECO:0000256" key="19">
    <source>
        <dbReference type="ARBA" id="ARBA00029943"/>
    </source>
</evidence>
<dbReference type="InterPro" id="IPR012309">
    <property type="entry name" value="DNA_ligase_ATP-dep_C"/>
</dbReference>
<evidence type="ECO:0000256" key="4">
    <source>
        <dbReference type="ARBA" id="ARBA00022679"/>
    </source>
</evidence>
<evidence type="ECO:0000256" key="17">
    <source>
        <dbReference type="ARBA" id="ARBA00023211"/>
    </source>
</evidence>
<dbReference type="InterPro" id="IPR052171">
    <property type="entry name" value="NHEJ_LigD"/>
</dbReference>
<evidence type="ECO:0000256" key="15">
    <source>
        <dbReference type="ARBA" id="ARBA00023172"/>
    </source>
</evidence>
<accession>A0A379KQG2</accession>
<comment type="cofactor">
    <cofactor evidence="1">
        <name>Mn(2+)</name>
        <dbReference type="ChEBI" id="CHEBI:29035"/>
    </cofactor>
</comment>
<keyword evidence="3 23" id="KW-0436">Ligase</keyword>
<dbReference type="InterPro" id="IPR014143">
    <property type="entry name" value="NHEJ_ligase_prk"/>
</dbReference>
<dbReference type="Gene3D" id="3.90.920.10">
    <property type="entry name" value="DNA primase, PRIM domain"/>
    <property type="match status" value="1"/>
</dbReference>
<evidence type="ECO:0000256" key="14">
    <source>
        <dbReference type="ARBA" id="ARBA00023125"/>
    </source>
</evidence>
<dbReference type="Pfam" id="PF04679">
    <property type="entry name" value="DNA_ligase_A_C"/>
    <property type="match status" value="1"/>
</dbReference>
<keyword evidence="7" id="KW-0479">Metal-binding</keyword>
<dbReference type="PROSITE" id="PS50160">
    <property type="entry name" value="DNA_LIGASE_A3"/>
    <property type="match status" value="1"/>
</dbReference>